<gene>
    <name evidence="1" type="ORF">E2C01_077662</name>
</gene>
<organism evidence="1 2">
    <name type="scientific">Portunus trituberculatus</name>
    <name type="common">Swimming crab</name>
    <name type="synonym">Neptunus trituberculatus</name>
    <dbReference type="NCBI Taxonomy" id="210409"/>
    <lineage>
        <taxon>Eukaryota</taxon>
        <taxon>Metazoa</taxon>
        <taxon>Ecdysozoa</taxon>
        <taxon>Arthropoda</taxon>
        <taxon>Crustacea</taxon>
        <taxon>Multicrustacea</taxon>
        <taxon>Malacostraca</taxon>
        <taxon>Eumalacostraca</taxon>
        <taxon>Eucarida</taxon>
        <taxon>Decapoda</taxon>
        <taxon>Pleocyemata</taxon>
        <taxon>Brachyura</taxon>
        <taxon>Eubrachyura</taxon>
        <taxon>Portunoidea</taxon>
        <taxon>Portunidae</taxon>
        <taxon>Portuninae</taxon>
        <taxon>Portunus</taxon>
    </lineage>
</organism>
<dbReference type="EMBL" id="VSRR010061177">
    <property type="protein sequence ID" value="MPC82973.1"/>
    <property type="molecule type" value="Genomic_DNA"/>
</dbReference>
<evidence type="ECO:0000313" key="1">
    <source>
        <dbReference type="EMBL" id="MPC82973.1"/>
    </source>
</evidence>
<dbReference type="Proteomes" id="UP000324222">
    <property type="component" value="Unassembled WGS sequence"/>
</dbReference>
<proteinExistence type="predicted"/>
<dbReference type="AlphaFoldDB" id="A0A5B7IKS7"/>
<name>A0A5B7IKS7_PORTR</name>
<reference evidence="1 2" key="1">
    <citation type="submission" date="2019-05" db="EMBL/GenBank/DDBJ databases">
        <title>Another draft genome of Portunus trituberculatus and its Hox gene families provides insights of decapod evolution.</title>
        <authorList>
            <person name="Jeong J.-H."/>
            <person name="Song I."/>
            <person name="Kim S."/>
            <person name="Choi T."/>
            <person name="Kim D."/>
            <person name="Ryu S."/>
            <person name="Kim W."/>
        </authorList>
    </citation>
    <scope>NUCLEOTIDE SEQUENCE [LARGE SCALE GENOMIC DNA]</scope>
    <source>
        <tissue evidence="1">Muscle</tissue>
    </source>
</reference>
<sequence>MTCGGEMVLRTLPERRAQSVRSAHHFAAGTWPV</sequence>
<protein>
    <submittedName>
        <fullName evidence="1">Uncharacterized protein</fullName>
    </submittedName>
</protein>
<evidence type="ECO:0000313" key="2">
    <source>
        <dbReference type="Proteomes" id="UP000324222"/>
    </source>
</evidence>
<accession>A0A5B7IKS7</accession>
<keyword evidence="2" id="KW-1185">Reference proteome</keyword>
<comment type="caution">
    <text evidence="1">The sequence shown here is derived from an EMBL/GenBank/DDBJ whole genome shotgun (WGS) entry which is preliminary data.</text>
</comment>